<organism evidence="3 4">
    <name type="scientific">Roseicella aerolata</name>
    <dbReference type="NCBI Taxonomy" id="2883479"/>
    <lineage>
        <taxon>Bacteria</taxon>
        <taxon>Pseudomonadati</taxon>
        <taxon>Pseudomonadota</taxon>
        <taxon>Alphaproteobacteria</taxon>
        <taxon>Acetobacterales</taxon>
        <taxon>Roseomonadaceae</taxon>
        <taxon>Roseicella</taxon>
    </lineage>
</organism>
<proteinExistence type="predicted"/>
<name>A0A9X1LBA3_9PROT</name>
<dbReference type="RefSeq" id="WP_226615271.1">
    <property type="nucleotide sequence ID" value="NZ_JAJAQI010000180.1"/>
</dbReference>
<keyword evidence="4" id="KW-1185">Reference proteome</keyword>
<evidence type="ECO:0000313" key="3">
    <source>
        <dbReference type="EMBL" id="MCB4825624.1"/>
    </source>
</evidence>
<dbReference type="SUPFAM" id="SSF52540">
    <property type="entry name" value="P-loop containing nucleoside triphosphate hydrolases"/>
    <property type="match status" value="1"/>
</dbReference>
<evidence type="ECO:0008006" key="5">
    <source>
        <dbReference type="Google" id="ProtNLM"/>
    </source>
</evidence>
<evidence type="ECO:0000256" key="2">
    <source>
        <dbReference type="ARBA" id="ARBA00022967"/>
    </source>
</evidence>
<dbReference type="InterPro" id="IPR027417">
    <property type="entry name" value="P-loop_NTPase"/>
</dbReference>
<dbReference type="Gene3D" id="3.40.50.300">
    <property type="entry name" value="P-loop containing nucleotide triphosphate hydrolases"/>
    <property type="match status" value="1"/>
</dbReference>
<dbReference type="PANTHER" id="PTHR42794:SF1">
    <property type="entry name" value="HEMIN IMPORT ATP-BINDING PROTEIN HMUV"/>
    <property type="match status" value="1"/>
</dbReference>
<keyword evidence="2" id="KW-1278">Translocase</keyword>
<sequence>MHDLNAAAQFADRIAVMSEGRLVAYDRPERILTPRLLYEVYGIEAEILRTSDGGRVIAPLAAKSRVELA</sequence>
<accession>A0A9X1LBA3</accession>
<evidence type="ECO:0000313" key="4">
    <source>
        <dbReference type="Proteomes" id="UP001139311"/>
    </source>
</evidence>
<dbReference type="Proteomes" id="UP001139311">
    <property type="component" value="Unassembled WGS sequence"/>
</dbReference>
<dbReference type="PANTHER" id="PTHR42794">
    <property type="entry name" value="HEMIN IMPORT ATP-BINDING PROTEIN HMUV"/>
    <property type="match status" value="1"/>
</dbReference>
<dbReference type="EMBL" id="JAJAQI010000180">
    <property type="protein sequence ID" value="MCB4825624.1"/>
    <property type="molecule type" value="Genomic_DNA"/>
</dbReference>
<keyword evidence="1" id="KW-0813">Transport</keyword>
<comment type="caution">
    <text evidence="3">The sequence shown here is derived from an EMBL/GenBank/DDBJ whole genome shotgun (WGS) entry which is preliminary data.</text>
</comment>
<protein>
    <recommendedName>
        <fullName evidence="5">Iron complex transport system ATP-binding protein</fullName>
    </recommendedName>
</protein>
<dbReference type="AlphaFoldDB" id="A0A9X1LBA3"/>
<reference evidence="3" key="1">
    <citation type="submission" date="2021-10" db="EMBL/GenBank/DDBJ databases">
        <title>Roseicella aerolatum sp. nov., isolated from aerosols of e-waste dismantling site.</title>
        <authorList>
            <person name="Qin T."/>
        </authorList>
    </citation>
    <scope>NUCLEOTIDE SEQUENCE</scope>
    <source>
        <strain evidence="3">GB24</strain>
    </source>
</reference>
<gene>
    <name evidence="3" type="ORF">LHA35_28435</name>
</gene>
<evidence type="ECO:0000256" key="1">
    <source>
        <dbReference type="ARBA" id="ARBA00022448"/>
    </source>
</evidence>